<dbReference type="InterPro" id="IPR019609">
    <property type="entry name" value="Variant_surf_glycoprt_trypan_C"/>
</dbReference>
<evidence type="ECO:0000313" key="12">
    <source>
        <dbReference type="Proteomes" id="UP000195570"/>
    </source>
</evidence>
<dbReference type="Gene3D" id="3.90.150.10">
    <property type="entry name" value="Variant Surface Glycoprotein, subunit A domain 1"/>
    <property type="match status" value="1"/>
</dbReference>
<evidence type="ECO:0000256" key="6">
    <source>
        <dbReference type="ARBA" id="ARBA00023180"/>
    </source>
</evidence>
<keyword evidence="12" id="KW-1185">Reference proteome</keyword>
<feature type="domain" description="Trypanosome variant surface glycoprotein A-type N-terminal" evidence="9">
    <location>
        <begin position="27"/>
        <end position="392"/>
    </location>
</feature>
<dbReference type="EMBL" id="CZPT02000045">
    <property type="protein sequence ID" value="SCU64365.1"/>
    <property type="molecule type" value="Genomic_DNA"/>
</dbReference>
<comment type="caution">
    <text evidence="11">The sequence shown here is derived from an EMBL/GenBank/DDBJ whole genome shotgun (WGS) entry which is preliminary data.</text>
</comment>
<name>A0A1G4HYM9_TRYEQ</name>
<dbReference type="Pfam" id="PF10659">
    <property type="entry name" value="Trypan_glycop_C"/>
    <property type="match status" value="1"/>
</dbReference>
<dbReference type="Proteomes" id="UP000195570">
    <property type="component" value="Unassembled WGS sequence"/>
</dbReference>
<evidence type="ECO:0000256" key="3">
    <source>
        <dbReference type="ARBA" id="ARBA00022475"/>
    </source>
</evidence>
<organism evidence="11 12">
    <name type="scientific">Trypanosoma equiperdum</name>
    <dbReference type="NCBI Taxonomy" id="5694"/>
    <lineage>
        <taxon>Eukaryota</taxon>
        <taxon>Discoba</taxon>
        <taxon>Euglenozoa</taxon>
        <taxon>Kinetoplastea</taxon>
        <taxon>Metakinetoplastina</taxon>
        <taxon>Trypanosomatida</taxon>
        <taxon>Trypanosomatidae</taxon>
        <taxon>Trypanosoma</taxon>
    </lineage>
</organism>
<accession>A0A1G4HYM9</accession>
<dbReference type="SUPFAM" id="SSF58087">
    <property type="entry name" value="Variant surface glycoprotein (N-terminal domain)"/>
    <property type="match status" value="1"/>
</dbReference>
<dbReference type="GeneID" id="92378777"/>
<evidence type="ECO:0000256" key="8">
    <source>
        <dbReference type="SAM" id="MobiDB-lite"/>
    </source>
</evidence>
<feature type="compositionally biased region" description="Basic and acidic residues" evidence="8">
    <location>
        <begin position="458"/>
        <end position="484"/>
    </location>
</feature>
<feature type="domain" description="Trypanosome variant surface glycoprotein C-terminal" evidence="10">
    <location>
        <begin position="424"/>
        <end position="518"/>
    </location>
</feature>
<evidence type="ECO:0000313" key="11">
    <source>
        <dbReference type="EMBL" id="SCU64365.1"/>
    </source>
</evidence>
<proteinExistence type="predicted"/>
<evidence type="ECO:0000259" key="10">
    <source>
        <dbReference type="Pfam" id="PF10659"/>
    </source>
</evidence>
<keyword evidence="4" id="KW-0336">GPI-anchor</keyword>
<comment type="subcellular location">
    <subcellularLocation>
        <location evidence="2">Cell membrane</location>
        <topology evidence="2">Lipid-anchor</topology>
        <topology evidence="2">GPI-anchor</topology>
    </subcellularLocation>
</comment>
<comment type="function">
    <text evidence="1">VSG forms a coat on the surface of the parasite. The trypanosome evades the immune response of the host by expressing a series of antigenically distinct VSGs from an estimated 1000 VSG genes.</text>
</comment>
<dbReference type="Pfam" id="PF00913">
    <property type="entry name" value="Trypan_glycop"/>
    <property type="match status" value="1"/>
</dbReference>
<dbReference type="VEuPathDB" id="TriTrypDB:TEOVI_000483700"/>
<gene>
    <name evidence="11" type="ORF">TEOVI_000483700</name>
</gene>
<dbReference type="GO" id="GO:0042783">
    <property type="term" value="P:symbiont-mediated evasion of host immune response"/>
    <property type="evidence" value="ECO:0007669"/>
    <property type="project" value="InterPro"/>
</dbReference>
<dbReference type="GO" id="GO:0005886">
    <property type="term" value="C:plasma membrane"/>
    <property type="evidence" value="ECO:0007669"/>
    <property type="project" value="UniProtKB-SubCell"/>
</dbReference>
<sequence>MCPLSHLEAAQLRLNTLPMSAMTFAITMLVASMVQLGEPAAKGGLKEKEWKAACALAADFGLIARKATGDLQAAVSVQLNWQKTYLRYQVFVEAYKQGRMSKEDTALLEFYAKQADKAALKLTENAIADKATAIRDASRAEASISEFIYNMAQLSHTNTHSCLEKSSGSNSQRPVTDDLSSEAPGCTLNTARLAASSTAAPFTDRGYDKHFKTAVTNGDQLTAASLACELTGPKASTRLLDGTNGGDTIQGTLKFAAGLYYSGASQLDQRSLQDMTGLASAAPFLHAGHSAHLKTQEQQQAFQQPTTSSIKGNSDFQEIYKKIVLGQKPVKPNDPANIGELIAQSYPETADNLKSDYGGRKVVNLQAEDPVEVPLKDVNSMADLAALLQHYKAINTAATDTEIKQLKNKTTRQEHRITETDETCKAKGTGDECKPPCKVEGTGKDAKCKLDKEKGQKIENQAEKEGGKDGKTDDKCSDKKKEGECTGNCKWDGKECKDSSFLVHKKFALSMVSAFMRLVRFLIYF</sequence>
<dbReference type="Gene3D" id="4.10.110.20">
    <property type="entry name" value="Variant surface glycoprotein MITAT 1.2, VSG 221, C-terminal domain"/>
    <property type="match status" value="1"/>
</dbReference>
<feature type="region of interest" description="Disordered" evidence="8">
    <location>
        <begin position="458"/>
        <end position="485"/>
    </location>
</feature>
<feature type="compositionally biased region" description="Polar residues" evidence="8">
    <location>
        <begin position="161"/>
        <end position="174"/>
    </location>
</feature>
<keyword evidence="6" id="KW-0325">Glycoprotein</keyword>
<dbReference type="GO" id="GO:0098552">
    <property type="term" value="C:side of membrane"/>
    <property type="evidence" value="ECO:0007669"/>
    <property type="project" value="UniProtKB-KW"/>
</dbReference>
<dbReference type="Gene3D" id="1.10.470.10">
    <property type="entry name" value="Variant Surface Glycoprotein, subunit A, domain 2"/>
    <property type="match status" value="1"/>
</dbReference>
<protein>
    <submittedName>
        <fullName evidence="11">Trypanosome variant surface glycoprotein (A-type)/Trypanosome variant surface glycoprotein C-terminal domain containing protein, putative</fullName>
    </submittedName>
</protein>
<keyword evidence="3" id="KW-1003">Cell membrane</keyword>
<feature type="region of interest" description="Disordered" evidence="8">
    <location>
        <begin position="161"/>
        <end position="182"/>
    </location>
</feature>
<dbReference type="SUPFAM" id="SSF118251">
    <property type="entry name" value="Variant surface glycoprotein MITAT 1.2, VSG 221, C-terminal domain"/>
    <property type="match status" value="1"/>
</dbReference>
<dbReference type="InterPro" id="IPR027446">
    <property type="entry name" value="VSG_C_dom_sf"/>
</dbReference>
<keyword evidence="7" id="KW-0449">Lipoprotein</keyword>
<evidence type="ECO:0000256" key="4">
    <source>
        <dbReference type="ARBA" id="ARBA00022622"/>
    </source>
</evidence>
<evidence type="ECO:0000256" key="1">
    <source>
        <dbReference type="ARBA" id="ARBA00002523"/>
    </source>
</evidence>
<reference evidence="11" key="1">
    <citation type="submission" date="2016-09" db="EMBL/GenBank/DDBJ databases">
        <authorList>
            <person name="Hebert L."/>
            <person name="Moumen B."/>
        </authorList>
    </citation>
    <scope>NUCLEOTIDE SEQUENCE [LARGE SCALE GENOMIC DNA]</scope>
    <source>
        <strain evidence="11">OVI</strain>
    </source>
</reference>
<dbReference type="InterPro" id="IPR001812">
    <property type="entry name" value="Trypano_VSG_A_N_dom"/>
</dbReference>
<evidence type="ECO:0000256" key="5">
    <source>
        <dbReference type="ARBA" id="ARBA00023136"/>
    </source>
</evidence>
<evidence type="ECO:0000256" key="7">
    <source>
        <dbReference type="ARBA" id="ARBA00023288"/>
    </source>
</evidence>
<evidence type="ECO:0000259" key="9">
    <source>
        <dbReference type="Pfam" id="PF00913"/>
    </source>
</evidence>
<dbReference type="RefSeq" id="XP_067076143.1">
    <property type="nucleotide sequence ID" value="XM_067220042.1"/>
</dbReference>
<dbReference type="AlphaFoldDB" id="A0A1G4HYM9"/>
<evidence type="ECO:0000256" key="2">
    <source>
        <dbReference type="ARBA" id="ARBA00004609"/>
    </source>
</evidence>
<keyword evidence="5" id="KW-0472">Membrane</keyword>